<dbReference type="EMBL" id="OV725080">
    <property type="protein sequence ID" value="CAH1399241.1"/>
    <property type="molecule type" value="Genomic_DNA"/>
</dbReference>
<accession>A0A9P0HC23</accession>
<evidence type="ECO:0000256" key="1">
    <source>
        <dbReference type="SAM" id="MobiDB-lite"/>
    </source>
</evidence>
<dbReference type="Proteomes" id="UP001152798">
    <property type="component" value="Chromosome 4"/>
</dbReference>
<keyword evidence="3" id="KW-1185">Reference proteome</keyword>
<proteinExistence type="predicted"/>
<name>A0A9P0HC23_NEZVI</name>
<protein>
    <submittedName>
        <fullName evidence="2">Uncharacterized protein</fullName>
    </submittedName>
</protein>
<gene>
    <name evidence="2" type="ORF">NEZAVI_LOCUS8729</name>
</gene>
<feature type="region of interest" description="Disordered" evidence="1">
    <location>
        <begin position="1"/>
        <end position="26"/>
    </location>
</feature>
<reference evidence="2" key="1">
    <citation type="submission" date="2022-01" db="EMBL/GenBank/DDBJ databases">
        <authorList>
            <person name="King R."/>
        </authorList>
    </citation>
    <scope>NUCLEOTIDE SEQUENCE</scope>
</reference>
<evidence type="ECO:0000313" key="2">
    <source>
        <dbReference type="EMBL" id="CAH1399241.1"/>
    </source>
</evidence>
<evidence type="ECO:0000313" key="3">
    <source>
        <dbReference type="Proteomes" id="UP001152798"/>
    </source>
</evidence>
<organism evidence="2 3">
    <name type="scientific">Nezara viridula</name>
    <name type="common">Southern green stink bug</name>
    <name type="synonym">Cimex viridulus</name>
    <dbReference type="NCBI Taxonomy" id="85310"/>
    <lineage>
        <taxon>Eukaryota</taxon>
        <taxon>Metazoa</taxon>
        <taxon>Ecdysozoa</taxon>
        <taxon>Arthropoda</taxon>
        <taxon>Hexapoda</taxon>
        <taxon>Insecta</taxon>
        <taxon>Pterygota</taxon>
        <taxon>Neoptera</taxon>
        <taxon>Paraneoptera</taxon>
        <taxon>Hemiptera</taxon>
        <taxon>Heteroptera</taxon>
        <taxon>Panheteroptera</taxon>
        <taxon>Pentatomomorpha</taxon>
        <taxon>Pentatomoidea</taxon>
        <taxon>Pentatomidae</taxon>
        <taxon>Pentatominae</taxon>
        <taxon>Nezara</taxon>
    </lineage>
</organism>
<sequence>MQYQSLPHSELSANLNLQRSEKEVDD</sequence>
<dbReference type="AlphaFoldDB" id="A0A9P0HC23"/>
<feature type="compositionally biased region" description="Polar residues" evidence="1">
    <location>
        <begin position="1"/>
        <end position="18"/>
    </location>
</feature>